<name>A0ABR0RCG6_9EURO</name>
<evidence type="ECO:0000313" key="2">
    <source>
        <dbReference type="Proteomes" id="UP001334248"/>
    </source>
</evidence>
<dbReference type="RefSeq" id="XP_064726413.1">
    <property type="nucleotide sequence ID" value="XM_064877688.1"/>
</dbReference>
<sequence length="360" mass="41120">MASSSTSTNSNTTMTFEKPRSLQALSPLMGRPMDGNDFGPEGRAIKTLTETTYLTPNEYRKSLDLSAQLLRTCQQLHEEGSAVLYTDNALSIFVERRADAIFFDHPLLCTVFNISLRMFCEHHEIPSEAFSLLDHAQSVKRSLKLPSTGTPDRDKYAQYCRQFGSAGKFIQYHATFARFEHVDITLDVGSQEDVLITCRFLRGIVQDKHVRFTALALDGDPFPFPDMLSPCRFLGCRSFEFTHDPEDGELKVYAQAITGQEIVHDTYNMWRSLSRVLGCLRIRERHGVDTFEDHHNLDDLQEAAFSYDLAKYKAEEKAVLELARSWNEERAKYIIEKATEDEEAMNDVMNDYLKHAGIQM</sequence>
<reference evidence="1 2" key="1">
    <citation type="journal article" date="2023" name="Res Sq">
        <title>Genomic and morphological characterization of Knufia obscura isolated from the Mars 2020 spacecraft assembly facility.</title>
        <authorList>
            <person name="Chander A.M."/>
            <person name="Teixeira M.M."/>
            <person name="Singh N.K."/>
            <person name="Williams M.P."/>
            <person name="Parker C.W."/>
            <person name="Leo P."/>
            <person name="Stajich J.E."/>
            <person name="Torok T."/>
            <person name="Tighe S."/>
            <person name="Mason C.E."/>
            <person name="Venkateswaran K."/>
        </authorList>
    </citation>
    <scope>NUCLEOTIDE SEQUENCE [LARGE SCALE GENOMIC DNA]</scope>
    <source>
        <strain evidence="1 2">CCFEE 5817</strain>
    </source>
</reference>
<dbReference type="Proteomes" id="UP001334248">
    <property type="component" value="Unassembled WGS sequence"/>
</dbReference>
<keyword evidence="2" id="KW-1185">Reference proteome</keyword>
<protein>
    <submittedName>
        <fullName evidence="1">Uncharacterized protein</fullName>
    </submittedName>
</protein>
<comment type="caution">
    <text evidence="1">The sequence shown here is derived from an EMBL/GenBank/DDBJ whole genome shotgun (WGS) entry which is preliminary data.</text>
</comment>
<accession>A0ABR0RCG6</accession>
<dbReference type="GeneID" id="90002742"/>
<dbReference type="EMBL" id="JAVHJV010000013">
    <property type="protein sequence ID" value="KAK5938323.1"/>
    <property type="molecule type" value="Genomic_DNA"/>
</dbReference>
<evidence type="ECO:0000313" key="1">
    <source>
        <dbReference type="EMBL" id="KAK5938323.1"/>
    </source>
</evidence>
<proteinExistence type="predicted"/>
<organism evidence="1 2">
    <name type="scientific">Knufia obscura</name>
    <dbReference type="NCBI Taxonomy" id="1635080"/>
    <lineage>
        <taxon>Eukaryota</taxon>
        <taxon>Fungi</taxon>
        <taxon>Dikarya</taxon>
        <taxon>Ascomycota</taxon>
        <taxon>Pezizomycotina</taxon>
        <taxon>Eurotiomycetes</taxon>
        <taxon>Chaetothyriomycetidae</taxon>
        <taxon>Chaetothyriales</taxon>
        <taxon>Trichomeriaceae</taxon>
        <taxon>Knufia</taxon>
    </lineage>
</organism>
<gene>
    <name evidence="1" type="ORF">PMZ80_009293</name>
</gene>